<protein>
    <submittedName>
        <fullName evidence="1">Uncharacterized protein</fullName>
    </submittedName>
</protein>
<dbReference type="OrthoDB" id="2393824at2759"/>
<organism evidence="1 2">
    <name type="scientific">Collybiopsis confluens</name>
    <dbReference type="NCBI Taxonomy" id="2823264"/>
    <lineage>
        <taxon>Eukaryota</taxon>
        <taxon>Fungi</taxon>
        <taxon>Dikarya</taxon>
        <taxon>Basidiomycota</taxon>
        <taxon>Agaricomycotina</taxon>
        <taxon>Agaricomycetes</taxon>
        <taxon>Agaricomycetidae</taxon>
        <taxon>Agaricales</taxon>
        <taxon>Marasmiineae</taxon>
        <taxon>Omphalotaceae</taxon>
        <taxon>Collybiopsis</taxon>
    </lineage>
</organism>
<dbReference type="AlphaFoldDB" id="A0A8H5G0M2"/>
<dbReference type="EMBL" id="JAACJN010000248">
    <property type="protein sequence ID" value="KAF5355603.1"/>
    <property type="molecule type" value="Genomic_DNA"/>
</dbReference>
<keyword evidence="2" id="KW-1185">Reference proteome</keyword>
<sequence length="336" mass="38214">MIPYLGRGWTESSLLVIILNTSGSGKTKLLFEGLCQHWGFYFTFAMDGSRLGPHDLAHIPRSIHMNWKLKWTQSLPPFITFSAEHYWPACLSFKLFLEACIKEGFCHHYRQRWLEAQLFPDELANLKDPFKMLQIDVHKARVDGSVIDEAMAQMLEEIQEIWGYAIGRSATGEWDDWRWSSDTDSFDNPESQRRHVSQFLPPEFQASEDGQVLMLANVELASRTTPLYSSMIFTHTLGTNILRSPRSSSFKCLEWVRRCVSCPCRTFGWALGEAARCVQSYSTANGAENWASIRLKEDDDLTLDTITGSSAVSLVVVDDDEEGEWDVTCTGEGEED</sequence>
<proteinExistence type="predicted"/>
<accession>A0A8H5G0M2</accession>
<dbReference type="Proteomes" id="UP000518752">
    <property type="component" value="Unassembled WGS sequence"/>
</dbReference>
<evidence type="ECO:0000313" key="1">
    <source>
        <dbReference type="EMBL" id="KAF5355603.1"/>
    </source>
</evidence>
<name>A0A8H5G0M2_9AGAR</name>
<reference evidence="1 2" key="1">
    <citation type="journal article" date="2020" name="ISME J.">
        <title>Uncovering the hidden diversity of litter-decomposition mechanisms in mushroom-forming fungi.</title>
        <authorList>
            <person name="Floudas D."/>
            <person name="Bentzer J."/>
            <person name="Ahren D."/>
            <person name="Johansson T."/>
            <person name="Persson P."/>
            <person name="Tunlid A."/>
        </authorList>
    </citation>
    <scope>NUCLEOTIDE SEQUENCE [LARGE SCALE GENOMIC DNA]</scope>
    <source>
        <strain evidence="1 2">CBS 406.79</strain>
    </source>
</reference>
<gene>
    <name evidence="1" type="ORF">D9757_012912</name>
</gene>
<comment type="caution">
    <text evidence="1">The sequence shown here is derived from an EMBL/GenBank/DDBJ whole genome shotgun (WGS) entry which is preliminary data.</text>
</comment>
<evidence type="ECO:0000313" key="2">
    <source>
        <dbReference type="Proteomes" id="UP000518752"/>
    </source>
</evidence>